<reference evidence="2 3" key="1">
    <citation type="submission" date="2015-01" db="EMBL/GenBank/DDBJ databases">
        <title>Comparative genomics of the lactic acid bacteria isolated from the honey bee gut.</title>
        <authorList>
            <person name="Ellegaard K.M."/>
            <person name="Tamarit D."/>
            <person name="Javelind E."/>
            <person name="Olofsson T."/>
            <person name="Andersson S.G."/>
            <person name="Vasquez A."/>
        </authorList>
    </citation>
    <scope>NUCLEOTIDE SEQUENCE [LARGE SCALE GENOMIC DNA]</scope>
    <source>
        <strain evidence="2 3">Hma11</strain>
    </source>
</reference>
<name>A0A0F4LR67_9LACO</name>
<dbReference type="HOGENOM" id="CLU_136788_4_2_9"/>
<proteinExistence type="predicted"/>
<feature type="transmembrane region" description="Helical" evidence="1">
    <location>
        <begin position="71"/>
        <end position="95"/>
    </location>
</feature>
<gene>
    <name evidence="2" type="ORF">JF72_05910</name>
</gene>
<dbReference type="Pfam" id="PF02325">
    <property type="entry name" value="CCB3_YggT"/>
    <property type="match status" value="1"/>
</dbReference>
<dbReference type="GO" id="GO:0051301">
    <property type="term" value="P:cell division"/>
    <property type="evidence" value="ECO:0007669"/>
    <property type="project" value="UniProtKB-KW"/>
</dbReference>
<dbReference type="InterPro" id="IPR003425">
    <property type="entry name" value="CCB3/YggT"/>
</dbReference>
<evidence type="ECO:0000256" key="1">
    <source>
        <dbReference type="SAM" id="Phobius"/>
    </source>
</evidence>
<accession>A0A0F4LR67</accession>
<organism evidence="2 3">
    <name type="scientific">Lactobacillus apis</name>
    <dbReference type="NCBI Taxonomy" id="303541"/>
    <lineage>
        <taxon>Bacteria</taxon>
        <taxon>Bacillati</taxon>
        <taxon>Bacillota</taxon>
        <taxon>Bacilli</taxon>
        <taxon>Lactobacillales</taxon>
        <taxon>Lactobacillaceae</taxon>
        <taxon>Lactobacillus</taxon>
    </lineage>
</organism>
<protein>
    <submittedName>
        <fullName evidence="2">Cell division membrane protein</fullName>
    </submittedName>
</protein>
<keyword evidence="1" id="KW-1133">Transmembrane helix</keyword>
<sequence length="100" mass="11826">MFEAIRYIINILNWIIWLYSIVMVIDAIMSWVPFLRDSAIGQIINRIIDPYVSIFRKGPIERLSNSTGIDFSFLLALLLLYFVQEYAIGWLYNILFRIFA</sequence>
<dbReference type="Proteomes" id="UP000033682">
    <property type="component" value="Unassembled WGS sequence"/>
</dbReference>
<dbReference type="EMBL" id="JXLG01000005">
    <property type="protein sequence ID" value="KJY61312.1"/>
    <property type="molecule type" value="Genomic_DNA"/>
</dbReference>
<keyword evidence="1" id="KW-0472">Membrane</keyword>
<evidence type="ECO:0000313" key="2">
    <source>
        <dbReference type="EMBL" id="KJY61312.1"/>
    </source>
</evidence>
<keyword evidence="2" id="KW-0131">Cell cycle</keyword>
<dbReference type="PATRIC" id="fig|303541.3.peg.745"/>
<keyword evidence="1" id="KW-0812">Transmembrane</keyword>
<dbReference type="AlphaFoldDB" id="A0A0F4LR67"/>
<dbReference type="STRING" id="303541.JF72_05910"/>
<comment type="caution">
    <text evidence="2">The sequence shown here is derived from an EMBL/GenBank/DDBJ whole genome shotgun (WGS) entry which is preliminary data.</text>
</comment>
<keyword evidence="2" id="KW-0132">Cell division</keyword>
<dbReference type="RefSeq" id="WP_046306725.1">
    <property type="nucleotide sequence ID" value="NZ_BMCV01000001.1"/>
</dbReference>
<dbReference type="GO" id="GO:0016020">
    <property type="term" value="C:membrane"/>
    <property type="evidence" value="ECO:0007669"/>
    <property type="project" value="InterPro"/>
</dbReference>
<evidence type="ECO:0000313" key="3">
    <source>
        <dbReference type="Proteomes" id="UP000033682"/>
    </source>
</evidence>
<keyword evidence="3" id="KW-1185">Reference proteome</keyword>
<feature type="transmembrane region" description="Helical" evidence="1">
    <location>
        <begin position="12"/>
        <end position="32"/>
    </location>
</feature>
<dbReference type="OrthoDB" id="47652at2"/>